<dbReference type="EMBL" id="BNAT01000003">
    <property type="protein sequence ID" value="GHH83505.1"/>
    <property type="molecule type" value="Genomic_DNA"/>
</dbReference>
<accession>A0A919GGL1</accession>
<keyword evidence="2" id="KW-1185">Reference proteome</keyword>
<organism evidence="1 2">
    <name type="scientific">Streptomyces capitiformicae</name>
    <dbReference type="NCBI Taxonomy" id="2014920"/>
    <lineage>
        <taxon>Bacteria</taxon>
        <taxon>Bacillati</taxon>
        <taxon>Actinomycetota</taxon>
        <taxon>Actinomycetes</taxon>
        <taxon>Kitasatosporales</taxon>
        <taxon>Streptomycetaceae</taxon>
        <taxon>Streptomyces</taxon>
    </lineage>
</organism>
<reference evidence="1" key="2">
    <citation type="submission" date="2020-09" db="EMBL/GenBank/DDBJ databases">
        <authorList>
            <person name="Sun Q."/>
            <person name="Zhou Y."/>
        </authorList>
    </citation>
    <scope>NUCLEOTIDE SEQUENCE</scope>
    <source>
        <strain evidence="1">CGMCC 4.7403</strain>
    </source>
</reference>
<name>A0A919GGL1_9ACTN</name>
<evidence type="ECO:0000313" key="2">
    <source>
        <dbReference type="Proteomes" id="UP000603227"/>
    </source>
</evidence>
<sequence length="70" mass="7171">MQKSTGPTPSPPSRASAAIEGLCAAVLRNNEVTLSAMEPPLGGGPAGDDRVRRLRVARAGEHGPSLHTEA</sequence>
<protein>
    <submittedName>
        <fullName evidence="1">Uncharacterized protein</fullName>
    </submittedName>
</protein>
<evidence type="ECO:0000313" key="1">
    <source>
        <dbReference type="EMBL" id="GHH83505.1"/>
    </source>
</evidence>
<gene>
    <name evidence="1" type="ORF">GCM10017771_10270</name>
</gene>
<dbReference type="Proteomes" id="UP000603227">
    <property type="component" value="Unassembled WGS sequence"/>
</dbReference>
<comment type="caution">
    <text evidence="1">The sequence shown here is derived from an EMBL/GenBank/DDBJ whole genome shotgun (WGS) entry which is preliminary data.</text>
</comment>
<reference evidence="1" key="1">
    <citation type="journal article" date="2014" name="Int. J. Syst. Evol. Microbiol.">
        <title>Complete genome sequence of Corynebacterium casei LMG S-19264T (=DSM 44701T), isolated from a smear-ripened cheese.</title>
        <authorList>
            <consortium name="US DOE Joint Genome Institute (JGI-PGF)"/>
            <person name="Walter F."/>
            <person name="Albersmeier A."/>
            <person name="Kalinowski J."/>
            <person name="Ruckert C."/>
        </authorList>
    </citation>
    <scope>NUCLEOTIDE SEQUENCE</scope>
    <source>
        <strain evidence="1">CGMCC 4.7403</strain>
    </source>
</reference>
<dbReference type="AlphaFoldDB" id="A0A919GGL1"/>
<proteinExistence type="predicted"/>